<dbReference type="GO" id="GO:0035091">
    <property type="term" value="F:phosphatidylinositol binding"/>
    <property type="evidence" value="ECO:0007669"/>
    <property type="project" value="InterPro"/>
</dbReference>
<dbReference type="Gene3D" id="3.30.1520.10">
    <property type="entry name" value="Phox-like domain"/>
    <property type="match status" value="1"/>
</dbReference>
<sequence length="1155" mass="131413">MMVAILIILLFFLGGYLLSSFLRLKSYNIQNGDQNNSSLGSPCFCRCGIITHSTTFFDPRIVKLPYHINENLQKLFDLTIERFISSWFNKLSDDPQFPSEIKLQFQHLCSALLLRLDTVDIPRLIEEKILCCVVHHVEHLLILNKGQHGFDESSEPEGLGLSFPSDDEVLHQLYTFNYLHPAMLSRQSESAYLRGVVQKLLPHLLIPPILAPPSGARRITGTQAGQNRNLKANNPNFSNLAYVSAQFYHQLPKLTSTTFNTKSMTEGDTRTPVDNCAFSFLTELLANHVLLPALDSVANPDSINTVLLYLLDPPRTATNYPAHADSVPLLNQFIEVWFQSSRKPTDELQLEALLQQPEELANFVQYMKSINCSASMTALLLMFELVNTFANNSVSEELCARLRVPLHQLLLLLHCGRVIPDTQAFDPITRPLPTQCSDCQHLVSPKPQLLKLLNMPPTFTNTIQKALSSSDPLSIARLVNAPEWISSYAALRTTFQSLYLPAYLESVNYLERKFAKDADKDDLSGRAAFEFLDNDDSNLMEITNTLVSQRLKPPRKRKGQFPLSNSFTDLKELTGRSGAGGGGGPRPFLDFFRDDLLLDRKRVAPTAGGGGGGPKPSQPRAAVPKFSQVDLSSFADDHDHDIDFADWSVTVPSYCRPTADRSHYPLLEVRTPRGKNFNQVPMNSSALDLSLLNFTPSRQGFYLIQSERGQGEMRMVVYKVHRKYAEFYVLEQKLLEFHGSAISVRLPPKRNLGSRAVEFLERSRPRLEKFLQYLIGQPFLRSSELLFAFLTSPMEFTNNILPEINLGKLVKSFPLLLAKEFFPQKGQFVDDFLLALRSSCLRSEPIKAQKKTPDASGTPPSQGTAISVLEHRLHSRHYWNNAGISLHQRKVQTTAYCALSGSYIGSFYDFFSYLFDSLRSPSKSSPEHPDRRRQIHWHPTPAEDTSLLLDVWLWLKRLFTSLRDCLYALWCSNTEVLDRAGQVDEVTEGDEVGWQYVANTTAAPSPFADSLTSSIPTLLRRTVINLWLRLGSRCREVFNFYMHSKLAAALRLLVQNNYMAPLLLLLRDAVFFPGPHRTEMEKAERRRKVSALLRKFINRLHLQWFSEDDMLQWRFERVFELFQHPKWNKQLTYILLDNLLLELFPDVFSRNDLIL</sequence>
<gene>
    <name evidence="4" type="primary">SNX14</name>
    <name evidence="4" type="ORF">TR102413</name>
</gene>
<evidence type="ECO:0000259" key="2">
    <source>
        <dbReference type="PROSITE" id="PS50195"/>
    </source>
</evidence>
<feature type="domain" description="PX" evidence="2">
    <location>
        <begin position="680"/>
        <end position="797"/>
    </location>
</feature>
<dbReference type="Pfam" id="PF00787">
    <property type="entry name" value="PX"/>
    <property type="match status" value="1"/>
</dbReference>
<evidence type="ECO:0000259" key="3">
    <source>
        <dbReference type="PROSITE" id="PS51207"/>
    </source>
</evidence>
<dbReference type="Pfam" id="PF02194">
    <property type="entry name" value="PXA"/>
    <property type="match status" value="1"/>
</dbReference>
<dbReference type="InterPro" id="IPR001683">
    <property type="entry name" value="PX_dom"/>
</dbReference>
<dbReference type="EMBL" id="GEEE01011478">
    <property type="protein sequence ID" value="JAP51747.1"/>
    <property type="molecule type" value="Transcribed_RNA"/>
</dbReference>
<dbReference type="PROSITE" id="PS50195">
    <property type="entry name" value="PX"/>
    <property type="match status" value="1"/>
</dbReference>
<dbReference type="InterPro" id="IPR003114">
    <property type="entry name" value="Phox_assoc"/>
</dbReference>
<dbReference type="PANTHER" id="PTHR22775">
    <property type="entry name" value="SORTING NEXIN"/>
    <property type="match status" value="1"/>
</dbReference>
<dbReference type="SMART" id="SM00313">
    <property type="entry name" value="PXA"/>
    <property type="match status" value="1"/>
</dbReference>
<dbReference type="PANTHER" id="PTHR22775:SF3">
    <property type="entry name" value="SORTING NEXIN-13"/>
    <property type="match status" value="1"/>
</dbReference>
<feature type="domain" description="PXA" evidence="3">
    <location>
        <begin position="65"/>
        <end position="315"/>
    </location>
</feature>
<organism evidence="4">
    <name type="scientific">Schistocephalus solidus</name>
    <name type="common">Tapeworm</name>
    <dbReference type="NCBI Taxonomy" id="70667"/>
    <lineage>
        <taxon>Eukaryota</taxon>
        <taxon>Metazoa</taxon>
        <taxon>Spiralia</taxon>
        <taxon>Lophotrochozoa</taxon>
        <taxon>Platyhelminthes</taxon>
        <taxon>Cestoda</taxon>
        <taxon>Eucestoda</taxon>
        <taxon>Diphyllobothriidea</taxon>
        <taxon>Diphyllobothriidae</taxon>
        <taxon>Schistocephalus</taxon>
    </lineage>
</organism>
<reference evidence="4" key="1">
    <citation type="submission" date="2016-01" db="EMBL/GenBank/DDBJ databases">
        <title>Reference transcriptome for the parasite Schistocephalus solidus: insights into the molecular evolution of parasitism.</title>
        <authorList>
            <person name="Hebert F.O."/>
            <person name="Grambauer S."/>
            <person name="Barber I."/>
            <person name="Landry C.R."/>
            <person name="Aubin-Horth N."/>
        </authorList>
    </citation>
    <scope>NUCLEOTIDE SEQUENCE</scope>
</reference>
<dbReference type="AlphaFoldDB" id="A0A0X3PP96"/>
<feature type="region of interest" description="Disordered" evidence="1">
    <location>
        <begin position="603"/>
        <end position="622"/>
    </location>
</feature>
<name>A0A0X3PP96_SCHSO</name>
<evidence type="ECO:0000313" key="4">
    <source>
        <dbReference type="EMBL" id="JAP51747.1"/>
    </source>
</evidence>
<dbReference type="SUPFAM" id="SSF64268">
    <property type="entry name" value="PX domain"/>
    <property type="match status" value="1"/>
</dbReference>
<proteinExistence type="predicted"/>
<accession>A0A0X3PP96</accession>
<protein>
    <submittedName>
        <fullName evidence="4">Sorting nexin-14</fullName>
    </submittedName>
</protein>
<evidence type="ECO:0000256" key="1">
    <source>
        <dbReference type="SAM" id="MobiDB-lite"/>
    </source>
</evidence>
<dbReference type="InterPro" id="IPR036871">
    <property type="entry name" value="PX_dom_sf"/>
</dbReference>
<dbReference type="SMART" id="SM00312">
    <property type="entry name" value="PX"/>
    <property type="match status" value="1"/>
</dbReference>
<dbReference type="PROSITE" id="PS51207">
    <property type="entry name" value="PXA"/>
    <property type="match status" value="1"/>
</dbReference>